<sequence length="152" mass="16711">MVMGNEMNSSDAATGEVEQRVSAKYEGTAALTPCEPAQDKNVKINFKAKAKKRYQWQPSSSSNMLPPPPSPHHYSVSKKKKIKSSSFVRMVMGNEMNSSDAATGEVEQRVSAKYEGEAEQPEDISGVCPSYTIPPKIFLEFALATLFLLLAY</sequence>
<reference evidence="2" key="1">
    <citation type="submission" date="2019-12" db="EMBL/GenBank/DDBJ databases">
        <title>Genome sequencing and annotation of Brassica cretica.</title>
        <authorList>
            <person name="Studholme D.J."/>
            <person name="Sarris P.F."/>
        </authorList>
    </citation>
    <scope>NUCLEOTIDE SEQUENCE</scope>
    <source>
        <strain evidence="2">PFS-102/07</strain>
        <tissue evidence="2">Leaf</tissue>
    </source>
</reference>
<feature type="compositionally biased region" description="Basic and acidic residues" evidence="1">
    <location>
        <begin position="106"/>
        <end position="116"/>
    </location>
</feature>
<protein>
    <submittedName>
        <fullName evidence="2">Uncharacterized protein</fullName>
    </submittedName>
</protein>
<evidence type="ECO:0000313" key="2">
    <source>
        <dbReference type="EMBL" id="KAF2614689.1"/>
    </source>
</evidence>
<proteinExistence type="predicted"/>
<accession>A0A8S9MA43</accession>
<gene>
    <name evidence="2" type="ORF">F2Q70_00012292</name>
</gene>
<feature type="region of interest" description="Disordered" evidence="1">
    <location>
        <begin position="94"/>
        <end position="122"/>
    </location>
</feature>
<dbReference type="EMBL" id="QGKY02000089">
    <property type="protein sequence ID" value="KAF2614689.1"/>
    <property type="molecule type" value="Genomic_DNA"/>
</dbReference>
<feature type="region of interest" description="Disordered" evidence="1">
    <location>
        <begin position="1"/>
        <end position="20"/>
    </location>
</feature>
<name>A0A8S9MA43_BRACR</name>
<evidence type="ECO:0000256" key="1">
    <source>
        <dbReference type="SAM" id="MobiDB-lite"/>
    </source>
</evidence>
<comment type="caution">
    <text evidence="2">The sequence shown here is derived from an EMBL/GenBank/DDBJ whole genome shotgun (WGS) entry which is preliminary data.</text>
</comment>
<feature type="region of interest" description="Disordered" evidence="1">
    <location>
        <begin position="53"/>
        <end position="81"/>
    </location>
</feature>
<feature type="compositionally biased region" description="Polar residues" evidence="1">
    <location>
        <begin position="1"/>
        <end position="12"/>
    </location>
</feature>
<organism evidence="2">
    <name type="scientific">Brassica cretica</name>
    <name type="common">Mustard</name>
    <dbReference type="NCBI Taxonomy" id="69181"/>
    <lineage>
        <taxon>Eukaryota</taxon>
        <taxon>Viridiplantae</taxon>
        <taxon>Streptophyta</taxon>
        <taxon>Embryophyta</taxon>
        <taxon>Tracheophyta</taxon>
        <taxon>Spermatophyta</taxon>
        <taxon>Magnoliopsida</taxon>
        <taxon>eudicotyledons</taxon>
        <taxon>Gunneridae</taxon>
        <taxon>Pentapetalae</taxon>
        <taxon>rosids</taxon>
        <taxon>malvids</taxon>
        <taxon>Brassicales</taxon>
        <taxon>Brassicaceae</taxon>
        <taxon>Brassiceae</taxon>
        <taxon>Brassica</taxon>
    </lineage>
</organism>
<dbReference type="AlphaFoldDB" id="A0A8S9MA43"/>